<dbReference type="InterPro" id="IPR001980">
    <property type="entry name" value="PPAT"/>
</dbReference>
<comment type="subunit">
    <text evidence="9">Homohexamer.</text>
</comment>
<evidence type="ECO:0000256" key="3">
    <source>
        <dbReference type="ARBA" id="ARBA00022695"/>
    </source>
</evidence>
<keyword evidence="6 9" id="KW-0460">Magnesium</keyword>
<dbReference type="NCBIfam" id="TIGR01510">
    <property type="entry name" value="coaD_prev_kdtB"/>
    <property type="match status" value="1"/>
</dbReference>
<dbReference type="PANTHER" id="PTHR21342">
    <property type="entry name" value="PHOSPHOPANTETHEINE ADENYLYLTRANSFERASE"/>
    <property type="match status" value="1"/>
</dbReference>
<dbReference type="CDD" id="cd02163">
    <property type="entry name" value="PPAT"/>
    <property type="match status" value="1"/>
</dbReference>
<evidence type="ECO:0000259" key="10">
    <source>
        <dbReference type="Pfam" id="PF01467"/>
    </source>
</evidence>
<feature type="binding site" evidence="9">
    <location>
        <begin position="96"/>
        <end position="98"/>
    </location>
    <ligand>
        <name>ATP</name>
        <dbReference type="ChEBI" id="CHEBI:30616"/>
    </ligand>
</feature>
<accession>A0A3E2BL14</accession>
<comment type="subcellular location">
    <subcellularLocation>
        <location evidence="9">Cytoplasm</location>
    </subcellularLocation>
</comment>
<dbReference type="NCBIfam" id="TIGR00125">
    <property type="entry name" value="cyt_tran_rel"/>
    <property type="match status" value="1"/>
</dbReference>
<dbReference type="Pfam" id="PF01467">
    <property type="entry name" value="CTP_transf_like"/>
    <property type="match status" value="1"/>
</dbReference>
<dbReference type="GO" id="GO:0015937">
    <property type="term" value="P:coenzyme A biosynthetic process"/>
    <property type="evidence" value="ECO:0007669"/>
    <property type="project" value="UniProtKB-UniRule"/>
</dbReference>
<feature type="binding site" evidence="9">
    <location>
        <begin position="17"/>
        <end position="18"/>
    </location>
    <ligand>
        <name>ATP</name>
        <dbReference type="ChEBI" id="CHEBI:30616"/>
    </ligand>
</feature>
<feature type="binding site" evidence="9">
    <location>
        <position position="95"/>
    </location>
    <ligand>
        <name>substrate</name>
    </ligand>
</feature>
<gene>
    <name evidence="9" type="primary">coaD</name>
    <name evidence="11" type="ORF">OP8BY_0291</name>
</gene>
<dbReference type="AlphaFoldDB" id="A0A3E2BL14"/>
<comment type="cofactor">
    <cofactor evidence="9">
        <name>Mg(2+)</name>
        <dbReference type="ChEBI" id="CHEBI:18420"/>
    </cofactor>
</comment>
<evidence type="ECO:0000256" key="4">
    <source>
        <dbReference type="ARBA" id="ARBA00022741"/>
    </source>
</evidence>
<evidence type="ECO:0000313" key="11">
    <source>
        <dbReference type="EMBL" id="RFT15401.1"/>
    </source>
</evidence>
<comment type="pathway">
    <text evidence="9">Cofactor biosynthesis; coenzyme A biosynthesis; CoA from (R)-pantothenate: step 4/5.</text>
</comment>
<dbReference type="GO" id="GO:0005524">
    <property type="term" value="F:ATP binding"/>
    <property type="evidence" value="ECO:0007669"/>
    <property type="project" value="UniProtKB-KW"/>
</dbReference>
<evidence type="ECO:0000256" key="1">
    <source>
        <dbReference type="ARBA" id="ARBA00022490"/>
    </source>
</evidence>
<dbReference type="EMBL" id="QUAH01000009">
    <property type="protein sequence ID" value="RFT15401.1"/>
    <property type="molecule type" value="Genomic_DNA"/>
</dbReference>
<reference evidence="11 12" key="1">
    <citation type="submission" date="2018-08" db="EMBL/GenBank/DDBJ databases">
        <title>Genome analysis of the thermophilic bacterium of the candidate phylum Aminicenantes from deep subsurface aquifer revealed its physiology and ecological role.</title>
        <authorList>
            <person name="Kadnikov V.V."/>
            <person name="Mardanov A.V."/>
            <person name="Beletsky A.V."/>
            <person name="Karnachuk O.V."/>
            <person name="Ravin N.V."/>
        </authorList>
    </citation>
    <scope>NUCLEOTIDE SEQUENCE [LARGE SCALE GENOMIC DNA]</scope>
    <source>
        <strain evidence="11">BY38</strain>
    </source>
</reference>
<dbReference type="UniPathway" id="UPA00241">
    <property type="reaction ID" value="UER00355"/>
</dbReference>
<keyword evidence="4 9" id="KW-0547">Nucleotide-binding</keyword>
<name>A0A3E2BL14_9BACT</name>
<sequence>MQGTELLNGKKAIYPGSFDPITNGHVDIIQRGKKIFDKIIVGVLDNPKKMPLFSAEERVELIRQTFAGDSAVEVKTFGGLLVEFARQNQADAVIRGLRAISDFEYEFQMALMNRKLWSEIETLFMMPSLKYSFLSSNLVKEVFQLGGCIKDLVPPVVEEALKNKFKNLNK</sequence>
<keyword evidence="2 9" id="KW-0808">Transferase</keyword>
<feature type="binding site" evidence="9">
    <location>
        <position position="49"/>
    </location>
    <ligand>
        <name>substrate</name>
    </ligand>
</feature>
<dbReference type="HAMAP" id="MF_00151">
    <property type="entry name" value="PPAT_bact"/>
    <property type="match status" value="1"/>
</dbReference>
<keyword evidence="1 9" id="KW-0963">Cytoplasm</keyword>
<dbReference type="EC" id="2.7.7.3" evidence="9"/>
<keyword evidence="5 9" id="KW-0067">ATP-binding</keyword>
<dbReference type="GO" id="GO:0004595">
    <property type="term" value="F:pantetheine-phosphate adenylyltransferase activity"/>
    <property type="evidence" value="ECO:0007669"/>
    <property type="project" value="UniProtKB-UniRule"/>
</dbReference>
<comment type="caution">
    <text evidence="11">The sequence shown here is derived from an EMBL/GenBank/DDBJ whole genome shotgun (WGS) entry which is preliminary data.</text>
</comment>
<comment type="similarity">
    <text evidence="9">Belongs to the bacterial CoaD family.</text>
</comment>
<feature type="binding site" evidence="9">
    <location>
        <position position="81"/>
    </location>
    <ligand>
        <name>substrate</name>
    </ligand>
</feature>
<feature type="binding site" evidence="9">
    <location>
        <position position="17"/>
    </location>
    <ligand>
        <name>substrate</name>
    </ligand>
</feature>
<dbReference type="GO" id="GO:0005737">
    <property type="term" value="C:cytoplasm"/>
    <property type="evidence" value="ECO:0007669"/>
    <property type="project" value="UniProtKB-SubCell"/>
</dbReference>
<dbReference type="PRINTS" id="PR01020">
    <property type="entry name" value="LPSBIOSNTHSS"/>
</dbReference>
<comment type="function">
    <text evidence="9">Reversibly transfers an adenylyl group from ATP to 4'-phosphopantetheine, yielding dephospho-CoA (dPCoA) and pyrophosphate.</text>
</comment>
<organism evidence="11 12">
    <name type="scientific">Candidatus Saccharicenans subterraneus</name>
    <dbReference type="NCBI Taxonomy" id="2508984"/>
    <lineage>
        <taxon>Bacteria</taxon>
        <taxon>Candidatus Aminicenantota</taxon>
        <taxon>Candidatus Aminicenantia</taxon>
        <taxon>Candidatus Aminicenantales</taxon>
        <taxon>Candidatus Saccharicenantaceae</taxon>
        <taxon>Candidatus Saccharicenans</taxon>
    </lineage>
</organism>
<keyword evidence="7 9" id="KW-0173">Coenzyme A biosynthesis</keyword>
<evidence type="ECO:0000256" key="7">
    <source>
        <dbReference type="ARBA" id="ARBA00022993"/>
    </source>
</evidence>
<dbReference type="PANTHER" id="PTHR21342:SF1">
    <property type="entry name" value="PHOSPHOPANTETHEINE ADENYLYLTRANSFERASE"/>
    <property type="match status" value="1"/>
</dbReference>
<evidence type="ECO:0000256" key="6">
    <source>
        <dbReference type="ARBA" id="ARBA00022842"/>
    </source>
</evidence>
<feature type="binding site" evidence="9">
    <location>
        <position position="106"/>
    </location>
    <ligand>
        <name>ATP</name>
        <dbReference type="ChEBI" id="CHEBI:30616"/>
    </ligand>
</feature>
<feature type="domain" description="Cytidyltransferase-like" evidence="10">
    <location>
        <begin position="13"/>
        <end position="141"/>
    </location>
</feature>
<feature type="binding site" evidence="9">
    <location>
        <begin position="131"/>
        <end position="137"/>
    </location>
    <ligand>
        <name>ATP</name>
        <dbReference type="ChEBI" id="CHEBI:30616"/>
    </ligand>
</feature>
<dbReference type="Proteomes" id="UP000257323">
    <property type="component" value="Unassembled WGS sequence"/>
</dbReference>
<evidence type="ECO:0000256" key="9">
    <source>
        <dbReference type="HAMAP-Rule" id="MF_00151"/>
    </source>
</evidence>
<feature type="binding site" evidence="9">
    <location>
        <position position="25"/>
    </location>
    <ligand>
        <name>ATP</name>
        <dbReference type="ChEBI" id="CHEBI:30616"/>
    </ligand>
</feature>
<protein>
    <recommendedName>
        <fullName evidence="9">Phosphopantetheine adenylyltransferase</fullName>
        <ecNumber evidence="9">2.7.7.3</ecNumber>
    </recommendedName>
    <alternativeName>
        <fullName evidence="9">Dephospho-CoA pyrophosphorylase</fullName>
    </alternativeName>
    <alternativeName>
        <fullName evidence="9">Pantetheine-phosphate adenylyltransferase</fullName>
        <shortName evidence="9">PPAT</shortName>
    </alternativeName>
</protein>
<evidence type="ECO:0000256" key="5">
    <source>
        <dbReference type="ARBA" id="ARBA00022840"/>
    </source>
</evidence>
<dbReference type="InterPro" id="IPR004821">
    <property type="entry name" value="Cyt_trans-like"/>
</dbReference>
<evidence type="ECO:0000313" key="12">
    <source>
        <dbReference type="Proteomes" id="UP000257323"/>
    </source>
</evidence>
<dbReference type="InterPro" id="IPR014729">
    <property type="entry name" value="Rossmann-like_a/b/a_fold"/>
</dbReference>
<evidence type="ECO:0000256" key="2">
    <source>
        <dbReference type="ARBA" id="ARBA00022679"/>
    </source>
</evidence>
<dbReference type="SUPFAM" id="SSF52374">
    <property type="entry name" value="Nucleotidylyl transferase"/>
    <property type="match status" value="1"/>
</dbReference>
<comment type="catalytic activity">
    <reaction evidence="8 9">
        <text>(R)-4'-phosphopantetheine + ATP + H(+) = 3'-dephospho-CoA + diphosphate</text>
        <dbReference type="Rhea" id="RHEA:19801"/>
        <dbReference type="ChEBI" id="CHEBI:15378"/>
        <dbReference type="ChEBI" id="CHEBI:30616"/>
        <dbReference type="ChEBI" id="CHEBI:33019"/>
        <dbReference type="ChEBI" id="CHEBI:57328"/>
        <dbReference type="ChEBI" id="CHEBI:61723"/>
        <dbReference type="EC" id="2.7.7.3"/>
    </reaction>
</comment>
<keyword evidence="3 9" id="KW-0548">Nucleotidyltransferase</keyword>
<dbReference type="Gene3D" id="3.40.50.620">
    <property type="entry name" value="HUPs"/>
    <property type="match status" value="1"/>
</dbReference>
<proteinExistence type="inferred from homology"/>
<feature type="site" description="Transition state stabilizer" evidence="9">
    <location>
        <position position="25"/>
    </location>
</feature>
<evidence type="ECO:0000256" key="8">
    <source>
        <dbReference type="ARBA" id="ARBA00029346"/>
    </source>
</evidence>